<name>A0A318MV06_9PROT</name>
<accession>A0A318MV06</accession>
<evidence type="ECO:0000313" key="1">
    <source>
        <dbReference type="EMBL" id="PXY98915.1"/>
    </source>
</evidence>
<evidence type="ECO:0000313" key="2">
    <source>
        <dbReference type="Proteomes" id="UP000247565"/>
    </source>
</evidence>
<sequence>MEMAILKYHVLDFIKKNQVKPIPAKIYPGLKNITQITENFKNNLANQTILKELCQYCLTFKNYILAEALINFLIEIDSNNKDYYFFKATILFLKKNIDASLEKLEKYLNFICSSDLLTRDIMSELEKGEITNYYMFFLPNILQKYKLPIPTSEFNLYLFPYSMHDANQTIQQRYAIYLGYYCDRLQEHFRDLLKGLLDEEYELNGDTTWYHLNAGKLQWLLHNRPSADYHFQKSKELAPETSVYFDNEDSGVYSWLTEKRYQNFEQANKHDDPFHLEKWQWSYADLKDQQADLLFILGCDSRYLKYLPKFLFTLVKAHKRVDFQSKIVLALALENPSSQQKEFLKDISEFIHNTIPNMHITYGYGSSLYRDAAYFTCLRFLFAEKLYQRYPTKTFILDIDLTVTEDFFSKKFPLFSNYDFGLRLFAFDKNGDQLVGAPWCLGAGITYLNHSEITPKILHFIEHYIKRAYDPHNFTNWCIDQCALSQAVEQFIRPSWKNLVIKDIDQENLFDLSNYFKSKNDFYYQSPYISENNFKEQIQLLLH</sequence>
<dbReference type="AlphaFoldDB" id="A0A318MV06"/>
<comment type="caution">
    <text evidence="1">The sequence shown here is derived from an EMBL/GenBank/DDBJ whole genome shotgun (WGS) entry which is preliminary data.</text>
</comment>
<dbReference type="EMBL" id="QGLT01000005">
    <property type="protein sequence ID" value="PXY98915.1"/>
    <property type="molecule type" value="Genomic_DNA"/>
</dbReference>
<organism evidence="1 2">
    <name type="scientific">Commensalibacter melissae</name>
    <dbReference type="NCBI Taxonomy" id="2070537"/>
    <lineage>
        <taxon>Bacteria</taxon>
        <taxon>Pseudomonadati</taxon>
        <taxon>Pseudomonadota</taxon>
        <taxon>Alphaproteobacteria</taxon>
        <taxon>Acetobacterales</taxon>
        <taxon>Acetobacteraceae</taxon>
    </lineage>
</organism>
<dbReference type="InterPro" id="IPR011990">
    <property type="entry name" value="TPR-like_helical_dom_sf"/>
</dbReference>
<protein>
    <submittedName>
        <fullName evidence="1">Uncharacterized protein</fullName>
    </submittedName>
</protein>
<proteinExistence type="predicted"/>
<dbReference type="Proteomes" id="UP000247565">
    <property type="component" value="Unassembled WGS sequence"/>
</dbReference>
<reference evidence="1 2" key="1">
    <citation type="submission" date="2018-05" db="EMBL/GenBank/DDBJ databases">
        <title>Reference genomes for bee gut microbiota database.</title>
        <authorList>
            <person name="Ellegaard K.M."/>
        </authorList>
    </citation>
    <scope>NUCLEOTIDE SEQUENCE [LARGE SCALE GENOMIC DNA]</scope>
    <source>
        <strain evidence="1 2">ESL0284</strain>
    </source>
</reference>
<keyword evidence="2" id="KW-1185">Reference proteome</keyword>
<gene>
    <name evidence="1" type="ORF">DK869_08055</name>
</gene>
<dbReference type="SUPFAM" id="SSF48452">
    <property type="entry name" value="TPR-like"/>
    <property type="match status" value="1"/>
</dbReference>